<keyword evidence="2" id="KW-0963">Cytoplasm</keyword>
<evidence type="ECO:0008006" key="8">
    <source>
        <dbReference type="Google" id="ProtNLM"/>
    </source>
</evidence>
<dbReference type="GO" id="GO:0005856">
    <property type="term" value="C:cytoskeleton"/>
    <property type="evidence" value="ECO:0007669"/>
    <property type="project" value="UniProtKB-SubCell"/>
</dbReference>
<dbReference type="VEuPathDB" id="FungiDB:H257_14601"/>
<evidence type="ECO:0000256" key="5">
    <source>
        <dbReference type="SAM" id="MobiDB-lite"/>
    </source>
</evidence>
<dbReference type="PANTHER" id="PTHR24107:SF2">
    <property type="entry name" value="NLR FAMILY CARD DOMAIN CONTAINING 3"/>
    <property type="match status" value="1"/>
</dbReference>
<evidence type="ECO:0000256" key="3">
    <source>
        <dbReference type="ARBA" id="ARBA00023212"/>
    </source>
</evidence>
<feature type="coiled-coil region" evidence="4">
    <location>
        <begin position="579"/>
        <end position="606"/>
    </location>
</feature>
<dbReference type="InterPro" id="IPR001611">
    <property type="entry name" value="Leu-rich_rpt"/>
</dbReference>
<evidence type="ECO:0000256" key="1">
    <source>
        <dbReference type="ARBA" id="ARBA00004245"/>
    </source>
</evidence>
<keyword evidence="3" id="KW-0206">Cytoskeleton</keyword>
<evidence type="ECO:0000256" key="2">
    <source>
        <dbReference type="ARBA" id="ARBA00022490"/>
    </source>
</evidence>
<accession>A0A6A5A4V7</accession>
<dbReference type="EMBL" id="VJMI01015401">
    <property type="protein sequence ID" value="KAF0728724.1"/>
    <property type="molecule type" value="Genomic_DNA"/>
</dbReference>
<feature type="compositionally biased region" description="Basic and acidic residues" evidence="5">
    <location>
        <begin position="423"/>
        <end position="438"/>
    </location>
</feature>
<dbReference type="Gene3D" id="3.80.10.10">
    <property type="entry name" value="Ribonuclease Inhibitor"/>
    <property type="match status" value="2"/>
</dbReference>
<keyword evidence="4" id="KW-0175">Coiled coil</keyword>
<dbReference type="InterPro" id="IPR052410">
    <property type="entry name" value="DRC5"/>
</dbReference>
<name>A0A6A5A4V7_APHAT</name>
<feature type="region of interest" description="Disordered" evidence="5">
    <location>
        <begin position="381"/>
        <end position="438"/>
    </location>
</feature>
<gene>
    <name evidence="6" type="ORF">AaE_009425</name>
</gene>
<dbReference type="PANTHER" id="PTHR24107">
    <property type="entry name" value="YNEIN REGULATORY COMPLEX SUBUNIT 5"/>
    <property type="match status" value="1"/>
</dbReference>
<dbReference type="AlphaFoldDB" id="A0A6A5A4V7"/>
<dbReference type="Pfam" id="PF13516">
    <property type="entry name" value="LRR_6"/>
    <property type="match status" value="3"/>
</dbReference>
<dbReference type="SMART" id="SM00368">
    <property type="entry name" value="LRR_RI"/>
    <property type="match status" value="3"/>
</dbReference>
<proteinExistence type="predicted"/>
<dbReference type="InterPro" id="IPR032675">
    <property type="entry name" value="LRR_dom_sf"/>
</dbReference>
<dbReference type="Proteomes" id="UP000469452">
    <property type="component" value="Unassembled WGS sequence"/>
</dbReference>
<protein>
    <recommendedName>
        <fullName evidence="8">RNI-like protein</fullName>
    </recommendedName>
</protein>
<comment type="subcellular location">
    <subcellularLocation>
        <location evidence="1">Cytoplasm</location>
        <location evidence="1">Cytoskeleton</location>
    </subcellularLocation>
</comment>
<organism evidence="6 7">
    <name type="scientific">Aphanomyces astaci</name>
    <name type="common">Crayfish plague agent</name>
    <dbReference type="NCBI Taxonomy" id="112090"/>
    <lineage>
        <taxon>Eukaryota</taxon>
        <taxon>Sar</taxon>
        <taxon>Stramenopiles</taxon>
        <taxon>Oomycota</taxon>
        <taxon>Saprolegniomycetes</taxon>
        <taxon>Saprolegniales</taxon>
        <taxon>Verrucalvaceae</taxon>
        <taxon>Aphanomyces</taxon>
    </lineage>
</organism>
<sequence length="622" mass="68124">MPPLSPATSDDDDCGGSSAVSVEGGVCHVINLSHTTVSGVLKVFSALKQPEFTTLELSHGELDQFALEKLTQTFLRKSDEYEDEAKARLQFAHVAMHTYGITTLKLSQCPLPEGVVTVLVRCFKETGSLRKLVLDTCRDVSMTALMTLTSLLQPIEHLELPSCKLPRQAGLILGQALQSCARLRILILRHNHLGDGGARAIADVFHPKKKSTAYGRHVGTTISVRDVATTAHPHLTSLDMSYNPISTDGFDSFGGLITSAHANLTSLNIENCGITVAGLGSLKQAIRRHPATKLREIRLGEDNSIDDAATRVGLADLLVRFAVELEQLQPDRVTPQVECIISPTIVPKTSPMTSTRVHHPPSNVQQLPPLLTTRSTNVQTKLAPDTAQKHDTSMDESPQHQQEGENGDTFALNSPQSSTGTHSVHDDDVPDSPHDDMVRRDDTIASMAVAFDAHMAHQQRRLQHEAVVHQVCVKVETLATDVVPRLEARLDGVSDRLSTLQADMASQMNLMESNMATPEGRHNRGALSEIGVILSLLGPDVKYVDSCMTWKAEMEARAQDQLDQFQRYDQFSVYMETDRMHLTNRVQELEVKVAGLENVVKAEQQASLLALEAISSAFVSKY</sequence>
<dbReference type="SUPFAM" id="SSF52047">
    <property type="entry name" value="RNI-like"/>
    <property type="match status" value="1"/>
</dbReference>
<evidence type="ECO:0000313" key="6">
    <source>
        <dbReference type="EMBL" id="KAF0728724.1"/>
    </source>
</evidence>
<reference evidence="6 7" key="1">
    <citation type="submission" date="2019-06" db="EMBL/GenBank/DDBJ databases">
        <title>Genomics analysis of Aphanomyces spp. identifies a new class of oomycete effector associated with host adaptation.</title>
        <authorList>
            <person name="Gaulin E."/>
        </authorList>
    </citation>
    <scope>NUCLEOTIDE SEQUENCE [LARGE SCALE GENOMIC DNA]</scope>
    <source>
        <strain evidence="6 7">E</strain>
    </source>
</reference>
<feature type="compositionally biased region" description="Polar residues" evidence="5">
    <location>
        <begin position="411"/>
        <end position="422"/>
    </location>
</feature>
<evidence type="ECO:0000313" key="7">
    <source>
        <dbReference type="Proteomes" id="UP000469452"/>
    </source>
</evidence>
<comment type="caution">
    <text evidence="6">The sequence shown here is derived from an EMBL/GenBank/DDBJ whole genome shotgun (WGS) entry which is preliminary data.</text>
</comment>
<evidence type="ECO:0000256" key="4">
    <source>
        <dbReference type="SAM" id="Coils"/>
    </source>
</evidence>